<feature type="compositionally biased region" description="Polar residues" evidence="1">
    <location>
        <begin position="650"/>
        <end position="659"/>
    </location>
</feature>
<protein>
    <submittedName>
        <fullName evidence="2">Uncharacterized protein</fullName>
    </submittedName>
</protein>
<organism evidence="2 3">
    <name type="scientific">Friedmanniomyces endolithicus</name>
    <dbReference type="NCBI Taxonomy" id="329885"/>
    <lineage>
        <taxon>Eukaryota</taxon>
        <taxon>Fungi</taxon>
        <taxon>Dikarya</taxon>
        <taxon>Ascomycota</taxon>
        <taxon>Pezizomycotina</taxon>
        <taxon>Dothideomycetes</taxon>
        <taxon>Dothideomycetidae</taxon>
        <taxon>Mycosphaerellales</taxon>
        <taxon>Teratosphaeriaceae</taxon>
        <taxon>Friedmanniomyces</taxon>
    </lineage>
</organism>
<feature type="region of interest" description="Disordered" evidence="1">
    <location>
        <begin position="230"/>
        <end position="308"/>
    </location>
</feature>
<evidence type="ECO:0000313" key="2">
    <source>
        <dbReference type="EMBL" id="KAK0971438.1"/>
    </source>
</evidence>
<sequence>MPPGDLTTFDAVYAHLTTAYPYPVLPFPSPNPHSKTLSHTIASLSVHPTLEALLHILNADLASAHFLCRHMQNEPAWEGMYIHGFLHRVEGDYRNADAWYGNVAESECFRRAWPGQEGLEDAKAFIRRVERLRKQKIGDMKDLEVEMSVNFPDTSSQRCTSEIPTIKMLPTQPKHEARELTAKAQARATRERISELEVIIRTEVNEMRAACGEAAHLMPPGLKVTVEVEQGPGSERPSRAAVTREMSSKPAETLRRKRPAANEPGKYPGPATLTRAAVAGDAVGNPVDLTENDAPEPKRRRTRQHPPTPFVQYQAPAAAPANTPAAFFSTAQTWPQAGPAAHTGAYGRFQGAEIPVSLSETAPGMMATAAMPAMRRRAPLPQASAWSSGGSAAPAGAYGRFGIVETQQTAAPFPGLVARQPPFMAYPPPPSPQRCAYNVQRQRALRTQPTGTYPRQRSMSSFGYQQSQRVSAPFPSFSHAPSGPYEDLVGTTGAFGQFHITEMPASPFAFGPSQQPPLVGPLPPSPQYYDFGAQLQNFPRAQPLRAYHGDQMQQPFTPPLPLSSQYAGYDMQPQFSPGASFPPMGFAESISFPPAQAQSQGRPDRRGSQQGAGSAEWYQYVPENLQDAGSGGRNAGRAPGVWRSDAENGSRGQSGANERSGSRYGL</sequence>
<keyword evidence="3" id="KW-1185">Reference proteome</keyword>
<evidence type="ECO:0000256" key="1">
    <source>
        <dbReference type="SAM" id="MobiDB-lite"/>
    </source>
</evidence>
<name>A0AAN6K9M2_9PEZI</name>
<dbReference type="AlphaFoldDB" id="A0AAN6K9M2"/>
<dbReference type="Proteomes" id="UP001175353">
    <property type="component" value="Unassembled WGS sequence"/>
</dbReference>
<evidence type="ECO:0000313" key="3">
    <source>
        <dbReference type="Proteomes" id="UP001175353"/>
    </source>
</evidence>
<accession>A0AAN6K9M2</accession>
<gene>
    <name evidence="2" type="ORF">LTR91_015509</name>
</gene>
<feature type="region of interest" description="Disordered" evidence="1">
    <location>
        <begin position="569"/>
        <end position="666"/>
    </location>
</feature>
<comment type="caution">
    <text evidence="2">The sequence shown here is derived from an EMBL/GenBank/DDBJ whole genome shotgun (WGS) entry which is preliminary data.</text>
</comment>
<dbReference type="EMBL" id="JAUJLE010000177">
    <property type="protein sequence ID" value="KAK0971438.1"/>
    <property type="molecule type" value="Genomic_DNA"/>
</dbReference>
<proteinExistence type="predicted"/>
<reference evidence="2" key="1">
    <citation type="submission" date="2023-06" db="EMBL/GenBank/DDBJ databases">
        <title>Black Yeasts Isolated from many extreme environments.</title>
        <authorList>
            <person name="Coleine C."/>
            <person name="Stajich J.E."/>
            <person name="Selbmann L."/>
        </authorList>
    </citation>
    <scope>NUCLEOTIDE SEQUENCE</scope>
    <source>
        <strain evidence="2">CCFEE 5200</strain>
    </source>
</reference>